<dbReference type="Proteomes" id="UP000014680">
    <property type="component" value="Unassembled WGS sequence"/>
</dbReference>
<feature type="domain" description="Metallo-beta-lactamase" evidence="5">
    <location>
        <begin position="100"/>
        <end position="317"/>
    </location>
</feature>
<organism evidence="6 7">
    <name type="scientific">Entamoeba invadens IP1</name>
    <dbReference type="NCBI Taxonomy" id="370355"/>
    <lineage>
        <taxon>Eukaryota</taxon>
        <taxon>Amoebozoa</taxon>
        <taxon>Evosea</taxon>
        <taxon>Archamoebae</taxon>
        <taxon>Mastigamoebida</taxon>
        <taxon>Entamoebidae</taxon>
        <taxon>Entamoeba</taxon>
    </lineage>
</organism>
<dbReference type="GO" id="GO:0046872">
    <property type="term" value="F:metal ion binding"/>
    <property type="evidence" value="ECO:0007669"/>
    <property type="project" value="UniProtKB-KW"/>
</dbReference>
<accession>A0A0A1UGN4</accession>
<dbReference type="GO" id="GO:0046983">
    <property type="term" value="F:protein dimerization activity"/>
    <property type="evidence" value="ECO:0007669"/>
    <property type="project" value="InterPro"/>
</dbReference>
<dbReference type="InterPro" id="IPR001279">
    <property type="entry name" value="Metallo-B-lactamas"/>
</dbReference>
<dbReference type="GO" id="GO:0018741">
    <property type="term" value="F:linear primary-alkylsulfatase activity"/>
    <property type="evidence" value="ECO:0007669"/>
    <property type="project" value="InterPro"/>
</dbReference>
<evidence type="ECO:0000256" key="4">
    <source>
        <dbReference type="ARBA" id="ARBA00033751"/>
    </source>
</evidence>
<dbReference type="InterPro" id="IPR036866">
    <property type="entry name" value="RibonucZ/Hydroxyglut_hydro"/>
</dbReference>
<dbReference type="AlphaFoldDB" id="A0A0A1UGN4"/>
<keyword evidence="1" id="KW-0479">Metal-binding</keyword>
<dbReference type="Gene3D" id="3.60.15.30">
    <property type="entry name" value="Metallo-beta-lactamase domain"/>
    <property type="match status" value="1"/>
</dbReference>
<dbReference type="SUPFAM" id="SSF55718">
    <property type="entry name" value="SCP-like"/>
    <property type="match status" value="1"/>
</dbReference>
<dbReference type="VEuPathDB" id="AmoebaDB:EIN_508650"/>
<dbReference type="InterPro" id="IPR029229">
    <property type="entry name" value="Alkyl_sulf_C"/>
</dbReference>
<keyword evidence="2" id="KW-0378">Hydrolase</keyword>
<dbReference type="KEGG" id="eiv:EIN_508650"/>
<dbReference type="InterPro" id="IPR038536">
    <property type="entry name" value="Alkyl/aryl-sulf_dimr_sf"/>
</dbReference>
<dbReference type="CDD" id="cd07710">
    <property type="entry name" value="arylsulfatase_Sdsa1-like_MBL-fold"/>
    <property type="match status" value="1"/>
</dbReference>
<evidence type="ECO:0000313" key="6">
    <source>
        <dbReference type="EMBL" id="ELP92864.1"/>
    </source>
</evidence>
<dbReference type="EMBL" id="KB206320">
    <property type="protein sequence ID" value="ELP92864.1"/>
    <property type="molecule type" value="Genomic_DNA"/>
</dbReference>
<dbReference type="InterPro" id="IPR036527">
    <property type="entry name" value="SCP2_sterol-bd_dom_sf"/>
</dbReference>
<dbReference type="Gene3D" id="1.25.40.880">
    <property type="entry name" value="Alkyl sulfatase, dimerisation domain"/>
    <property type="match status" value="1"/>
</dbReference>
<dbReference type="PANTHER" id="PTHR43223">
    <property type="entry name" value="ALKYL/ARYL-SULFATASE"/>
    <property type="match status" value="1"/>
</dbReference>
<evidence type="ECO:0000256" key="3">
    <source>
        <dbReference type="ARBA" id="ARBA00022833"/>
    </source>
</evidence>
<dbReference type="Gene3D" id="3.30.1050.10">
    <property type="entry name" value="SCP2 sterol-binding domain"/>
    <property type="match status" value="1"/>
</dbReference>
<keyword evidence="7" id="KW-1185">Reference proteome</keyword>
<dbReference type="FunFam" id="3.60.15.30:FF:000001">
    <property type="entry name" value="Alkyl/aryl-sulfatase BDS1"/>
    <property type="match status" value="1"/>
</dbReference>
<reference evidence="6 7" key="1">
    <citation type="submission" date="2012-10" db="EMBL/GenBank/DDBJ databases">
        <authorList>
            <person name="Zafar N."/>
            <person name="Inman J."/>
            <person name="Hall N."/>
            <person name="Lorenzi H."/>
            <person name="Caler E."/>
        </authorList>
    </citation>
    <scope>NUCLEOTIDE SEQUENCE [LARGE SCALE GENOMIC DNA]</scope>
    <source>
        <strain evidence="6 7">IP1</strain>
    </source>
</reference>
<evidence type="ECO:0000256" key="2">
    <source>
        <dbReference type="ARBA" id="ARBA00022801"/>
    </source>
</evidence>
<dbReference type="SMART" id="SM00849">
    <property type="entry name" value="Lactamase_B"/>
    <property type="match status" value="1"/>
</dbReference>
<dbReference type="InterPro" id="IPR052195">
    <property type="entry name" value="Bact_Alkyl/Aryl-Sulfatase"/>
</dbReference>
<protein>
    <recommendedName>
        <fullName evidence="5">Metallo-beta-lactamase domain-containing protein</fullName>
    </recommendedName>
</protein>
<keyword evidence="3" id="KW-0862">Zinc</keyword>
<dbReference type="Pfam" id="PF00753">
    <property type="entry name" value="Lactamase_B"/>
    <property type="match status" value="1"/>
</dbReference>
<dbReference type="RefSeq" id="XP_004259635.1">
    <property type="nucleotide sequence ID" value="XM_004259587.1"/>
</dbReference>
<dbReference type="Pfam" id="PF14864">
    <property type="entry name" value="Alkyl_sulf_C"/>
    <property type="match status" value="1"/>
</dbReference>
<dbReference type="SUPFAM" id="SSF56281">
    <property type="entry name" value="Metallo-hydrolase/oxidoreductase"/>
    <property type="match status" value="1"/>
</dbReference>
<dbReference type="InterPro" id="IPR044097">
    <property type="entry name" value="Bds1/SdsA1_MBL-fold"/>
</dbReference>
<dbReference type="PANTHER" id="PTHR43223:SF1">
    <property type="entry name" value="ALKYL_ARYL-SULFATASE BDS1"/>
    <property type="match status" value="1"/>
</dbReference>
<proteinExistence type="inferred from homology"/>
<dbReference type="Pfam" id="PF14863">
    <property type="entry name" value="Alkyl_sulf_dimr"/>
    <property type="match status" value="1"/>
</dbReference>
<dbReference type="OrthoDB" id="449487at2759"/>
<name>A0A0A1UGN4_ENTIV</name>
<evidence type="ECO:0000313" key="7">
    <source>
        <dbReference type="Proteomes" id="UP000014680"/>
    </source>
</evidence>
<evidence type="ECO:0000259" key="5">
    <source>
        <dbReference type="SMART" id="SM00849"/>
    </source>
</evidence>
<dbReference type="GO" id="GO:0018909">
    <property type="term" value="P:dodecyl sulfate metabolic process"/>
    <property type="evidence" value="ECO:0007669"/>
    <property type="project" value="InterPro"/>
</dbReference>
<dbReference type="InterPro" id="IPR029228">
    <property type="entry name" value="Alkyl_sulf_dimr"/>
</dbReference>
<sequence>MATPFVKSSNAKVYDELDFTDRRDFEDSNKGFICTVDGGIIDQYSQSSKKCFDVHQTDYLEQKCPETVHPALWRQEQLVRMHGLYEIIPNKVYQFRGFDIANMSFIRGEKGWIIIDTLCCNESAATGLKLLREKVANLPVTCIILTHSHGDHIHGMDGVIEDDTLVIVPKDLFKLTISEALLAGVAMERRAVYMFGHNLERNEKGWVGCGLGTTSSTGQLSTFNPKHLNEICEDQTLTIDGVEIDFMYTPNAEAPTEMMMYFPQLKAVCTAEEINRTQHNLYTPRGAQARNGKDWAKYIDNIIAKYADKLDYSFGSHNWPTWGNKNIVEYYEKQRDLYKYIHDQTLRQANLGTTINELPEKVILPKSLSSVFYNRGYYGTVSHNSRAEYQYYLGFYDGNPANLNPLTPIKLGEKYVEAIGGEEKCVALAKDSFESGEYQWAITLLNHVVFKNPKNLEARKLLAEVYRQSGYMQESAVWRNIYLTGALELEEDKSKIVYVRSSTSSTYFLLKLPFNYLFDYLAVCMEPTAVEAINEVFNVTFVDTKESGSLLLKNSVLNNREHTDKHPTTQISCTKEELVKFVVKKTDRKTFEKEINVKIEGNKENFFCFIESTHVPSPTFPIIEP</sequence>
<evidence type="ECO:0000256" key="1">
    <source>
        <dbReference type="ARBA" id="ARBA00022723"/>
    </source>
</evidence>
<gene>
    <name evidence="6" type="ORF">EIN_508650</name>
</gene>
<dbReference type="GeneID" id="14891825"/>
<comment type="similarity">
    <text evidence="4">Belongs to the metallo-beta-lactamase superfamily. Type III sulfatase family.</text>
</comment>